<evidence type="ECO:0000259" key="9">
    <source>
        <dbReference type="Pfam" id="PF00082"/>
    </source>
</evidence>
<organism evidence="10 11">
    <name type="scientific">Devosia oryzisoli</name>
    <dbReference type="NCBI Taxonomy" id="2774138"/>
    <lineage>
        <taxon>Bacteria</taxon>
        <taxon>Pseudomonadati</taxon>
        <taxon>Pseudomonadota</taxon>
        <taxon>Alphaproteobacteria</taxon>
        <taxon>Hyphomicrobiales</taxon>
        <taxon>Devosiaceae</taxon>
        <taxon>Devosia</taxon>
    </lineage>
</organism>
<feature type="region of interest" description="Disordered" evidence="7">
    <location>
        <begin position="29"/>
        <end position="56"/>
    </location>
</feature>
<dbReference type="SUPFAM" id="SSF52743">
    <property type="entry name" value="Subtilisin-like"/>
    <property type="match status" value="1"/>
</dbReference>
<evidence type="ECO:0000256" key="7">
    <source>
        <dbReference type="SAM" id="MobiDB-lite"/>
    </source>
</evidence>
<comment type="similarity">
    <text evidence="1 6">Belongs to the peptidase S8 family.</text>
</comment>
<comment type="caution">
    <text evidence="10">The sequence shown here is derived from an EMBL/GenBank/DDBJ whole genome shotgun (WGS) entry which is preliminary data.</text>
</comment>
<protein>
    <submittedName>
        <fullName evidence="10">S8 family serine peptidase</fullName>
    </submittedName>
</protein>
<keyword evidence="5 6" id="KW-0720">Serine protease</keyword>
<gene>
    <name evidence="10" type="ORF">IC608_08265</name>
</gene>
<dbReference type="InterPro" id="IPR034061">
    <property type="entry name" value="Peptidases_S8_Autotransporter"/>
</dbReference>
<dbReference type="InterPro" id="IPR022398">
    <property type="entry name" value="Peptidase_S8_His-AS"/>
</dbReference>
<dbReference type="InterPro" id="IPR036852">
    <property type="entry name" value="Peptidase_S8/S53_dom_sf"/>
</dbReference>
<dbReference type="GO" id="GO:0006508">
    <property type="term" value="P:proteolysis"/>
    <property type="evidence" value="ECO:0007669"/>
    <property type="project" value="UniProtKB-KW"/>
</dbReference>
<evidence type="ECO:0000256" key="8">
    <source>
        <dbReference type="SAM" id="SignalP"/>
    </source>
</evidence>
<feature type="domain" description="Peptidase S8/S53" evidence="9">
    <location>
        <begin position="116"/>
        <end position="389"/>
    </location>
</feature>
<dbReference type="EMBL" id="JACYFU010000002">
    <property type="protein sequence ID" value="MBD8065466.1"/>
    <property type="molecule type" value="Genomic_DNA"/>
</dbReference>
<feature type="signal peptide" evidence="8">
    <location>
        <begin position="1"/>
        <end position="28"/>
    </location>
</feature>
<keyword evidence="11" id="KW-1185">Reference proteome</keyword>
<feature type="active site" description="Charge relay system" evidence="6">
    <location>
        <position position="125"/>
    </location>
</feature>
<dbReference type="Proteomes" id="UP000654108">
    <property type="component" value="Unassembled WGS sequence"/>
</dbReference>
<proteinExistence type="inferred from homology"/>
<dbReference type="InterPro" id="IPR015500">
    <property type="entry name" value="Peptidase_S8_subtilisin-rel"/>
</dbReference>
<dbReference type="RefSeq" id="WP_191774392.1">
    <property type="nucleotide sequence ID" value="NZ_JACYFU010000002.1"/>
</dbReference>
<evidence type="ECO:0000256" key="5">
    <source>
        <dbReference type="ARBA" id="ARBA00022825"/>
    </source>
</evidence>
<dbReference type="InterPro" id="IPR050131">
    <property type="entry name" value="Peptidase_S8_subtilisin-like"/>
</dbReference>
<dbReference type="GO" id="GO:0004252">
    <property type="term" value="F:serine-type endopeptidase activity"/>
    <property type="evidence" value="ECO:0007669"/>
    <property type="project" value="UniProtKB-UniRule"/>
</dbReference>
<feature type="active site" description="Charge relay system" evidence="6">
    <location>
        <position position="353"/>
    </location>
</feature>
<sequence>MHFQFLLKLGAAVALAGVLAACSGGANQAPADTPTVSAPTTAPALTPTPPSSQPKWITSGVTFDPGLAATYAASAEFRRSDATCQTVGCGVTSSGTQSTPFALHGVNWAHSAGLTGAGNTVAIVDGGFLTSHREFSGKNITTYGTLPTSDHGTFVASLATANKDGLGIHGVAPGADLHLTSYQPTGAGFSISNVTGGTLDAAAKRAVAQNNSWGFSVKAETFQNYLAGHPGATTADGLNALLGYGAGNWQSYLNALDTFQKTGVIVWALSNDDSYAQGDITATLPYFEPRLAEAWIAAADGYFEVNGSGDITRAVRLSAACGIAAKFCLAGDGITTGAWSTSNTAYASGYGTSFVAPQISGAVALLAEAFPDLTPAEWTKRLLASANNKWFASQGVPVAGTVDYGNGVTHAYSTEWGHGVLDLKAALSPIGTLSMLSGATVETATRYDAAQSAVSAPSSFGDALQVALAPQEMAVFDALNRAYSVPAGATVASAPATLLPRLDAVASLDEEGAGLHMRYTDDLAGVVGGFSGAGGRGSVLGMAGSGMLMASTAPVGSSADLTAYGFAAGHGTLADGSVAGAGVTFSFPVGAGNVRIGGLLADEQGGILGLHGNSAFNFGDASTIGAFNLGVEQAVAPSLSLFGRIEYGAAARRGGGGFVTDLANLSFFGFEVGAALRDVMQKEDRLTLSLSQPLRVETGTVELTTPVGRQTDGTILSRTTQSQLASSGRQLDLGFHYETHLDNRAALNVGMKYAANAGHVAGASGVGLSMGYRQNF</sequence>
<feature type="active site" description="Charge relay system" evidence="6">
    <location>
        <position position="151"/>
    </location>
</feature>
<dbReference type="CDD" id="cd04848">
    <property type="entry name" value="Peptidases_S8_Autotransporter_serine_protease_like"/>
    <property type="match status" value="1"/>
</dbReference>
<reference evidence="10" key="1">
    <citation type="submission" date="2020-09" db="EMBL/GenBank/DDBJ databases">
        <title>Genome seq and assembly of Devosia sp.</title>
        <authorList>
            <person name="Chhetri G."/>
        </authorList>
    </citation>
    <scope>NUCLEOTIDE SEQUENCE</scope>
    <source>
        <strain evidence="10">PTR5</strain>
    </source>
</reference>
<evidence type="ECO:0000256" key="1">
    <source>
        <dbReference type="ARBA" id="ARBA00011073"/>
    </source>
</evidence>
<evidence type="ECO:0000256" key="2">
    <source>
        <dbReference type="ARBA" id="ARBA00022670"/>
    </source>
</evidence>
<evidence type="ECO:0000313" key="11">
    <source>
        <dbReference type="Proteomes" id="UP000654108"/>
    </source>
</evidence>
<dbReference type="PROSITE" id="PS51892">
    <property type="entry name" value="SUBTILASE"/>
    <property type="match status" value="1"/>
</dbReference>
<name>A0A927FWT9_9HYPH</name>
<evidence type="ECO:0000256" key="4">
    <source>
        <dbReference type="ARBA" id="ARBA00022801"/>
    </source>
</evidence>
<dbReference type="Pfam" id="PF00082">
    <property type="entry name" value="Peptidase_S8"/>
    <property type="match status" value="1"/>
</dbReference>
<dbReference type="PANTHER" id="PTHR43806:SF11">
    <property type="entry name" value="CEREVISIN-RELATED"/>
    <property type="match status" value="1"/>
</dbReference>
<feature type="chain" id="PRO_5037254508" evidence="8">
    <location>
        <begin position="29"/>
        <end position="776"/>
    </location>
</feature>
<feature type="compositionally biased region" description="Low complexity" evidence="7">
    <location>
        <begin position="29"/>
        <end position="45"/>
    </location>
</feature>
<accession>A0A927FWT9</accession>
<keyword evidence="4 6" id="KW-0378">Hydrolase</keyword>
<keyword evidence="3 8" id="KW-0732">Signal</keyword>
<dbReference type="InterPro" id="IPR000209">
    <property type="entry name" value="Peptidase_S8/S53_dom"/>
</dbReference>
<dbReference type="PROSITE" id="PS00137">
    <property type="entry name" value="SUBTILASE_HIS"/>
    <property type="match status" value="1"/>
</dbReference>
<dbReference type="AlphaFoldDB" id="A0A927FWT9"/>
<evidence type="ECO:0000256" key="3">
    <source>
        <dbReference type="ARBA" id="ARBA00022729"/>
    </source>
</evidence>
<keyword evidence="2 6" id="KW-0645">Protease</keyword>
<dbReference type="PRINTS" id="PR00723">
    <property type="entry name" value="SUBTILISIN"/>
</dbReference>
<evidence type="ECO:0000256" key="6">
    <source>
        <dbReference type="PROSITE-ProRule" id="PRU01240"/>
    </source>
</evidence>
<evidence type="ECO:0000313" key="10">
    <source>
        <dbReference type="EMBL" id="MBD8065466.1"/>
    </source>
</evidence>
<dbReference type="Gene3D" id="3.40.50.200">
    <property type="entry name" value="Peptidase S8/S53 domain"/>
    <property type="match status" value="1"/>
</dbReference>
<dbReference type="PANTHER" id="PTHR43806">
    <property type="entry name" value="PEPTIDASE S8"/>
    <property type="match status" value="1"/>
</dbReference>